<keyword evidence="1" id="KW-0812">Transmembrane</keyword>
<evidence type="ECO:0000256" key="1">
    <source>
        <dbReference type="SAM" id="Phobius"/>
    </source>
</evidence>
<feature type="transmembrane region" description="Helical" evidence="1">
    <location>
        <begin position="28"/>
        <end position="53"/>
    </location>
</feature>
<evidence type="ECO:0000313" key="3">
    <source>
        <dbReference type="Proteomes" id="UP000220752"/>
    </source>
</evidence>
<dbReference type="InterPro" id="IPR007211">
    <property type="entry name" value="DUF378"/>
</dbReference>
<dbReference type="PANTHER" id="PTHR37304">
    <property type="entry name" value="MEMBRANE PROTEIN-RELATED"/>
    <property type="match status" value="1"/>
</dbReference>
<dbReference type="Proteomes" id="UP000220752">
    <property type="component" value="Unassembled WGS sequence"/>
</dbReference>
<evidence type="ECO:0000313" key="2">
    <source>
        <dbReference type="EMBL" id="PDX59678.1"/>
    </source>
</evidence>
<name>A0A2A6ZE88_9FIRM</name>
<dbReference type="EMBL" id="NMTQ01000011">
    <property type="protein sequence ID" value="PDX59678.1"/>
    <property type="molecule type" value="Genomic_DNA"/>
</dbReference>
<accession>A0A2A6ZE88</accession>
<comment type="caution">
    <text evidence="2">The sequence shown here is derived from an EMBL/GenBank/DDBJ whole genome shotgun (WGS) entry which is preliminary data.</text>
</comment>
<keyword evidence="1" id="KW-0472">Membrane</keyword>
<sequence>MHRSPFHGAYCPQGKEVFFVQTFYKICLILLIVGGINWGLVGLFQFDFVGWLLGGSASIWSRIVFTLVGIAALCGIPGLFTDDSSSES</sequence>
<gene>
    <name evidence="2" type="ORF">CGS46_01855</name>
</gene>
<dbReference type="PANTHER" id="PTHR37304:SF1">
    <property type="entry name" value="MEMBRANE PROTEIN"/>
    <property type="match status" value="1"/>
</dbReference>
<keyword evidence="3" id="KW-1185">Reference proteome</keyword>
<dbReference type="AlphaFoldDB" id="A0A2A6ZE88"/>
<proteinExistence type="predicted"/>
<keyword evidence="1" id="KW-1133">Transmembrane helix</keyword>
<dbReference type="Pfam" id="PF04070">
    <property type="entry name" value="DUF378"/>
    <property type="match status" value="1"/>
</dbReference>
<protein>
    <submittedName>
        <fullName evidence="2">DUF378 domain-containing protein</fullName>
    </submittedName>
</protein>
<reference evidence="2 3" key="1">
    <citation type="journal article" date="2017" name="Front. Microbiol.">
        <title>New Insights into the Diversity of the Genus Faecalibacterium.</title>
        <authorList>
            <person name="Benevides L."/>
            <person name="Burman S."/>
            <person name="Martin R."/>
            <person name="Robert V."/>
            <person name="Thomas M."/>
            <person name="Miquel S."/>
            <person name="Chain F."/>
            <person name="Sokol H."/>
            <person name="Bermudez-Humaran L.G."/>
            <person name="Morrison M."/>
            <person name="Langella P."/>
            <person name="Azevedo V.A."/>
            <person name="Chatel J.M."/>
            <person name="Soares S."/>
        </authorList>
    </citation>
    <scope>NUCLEOTIDE SEQUENCE [LARGE SCALE GENOMIC DNA]</scope>
    <source>
        <strain evidence="3">CNCM I-4540</strain>
    </source>
</reference>
<feature type="transmembrane region" description="Helical" evidence="1">
    <location>
        <begin position="59"/>
        <end position="80"/>
    </location>
</feature>
<organism evidence="2 3">
    <name type="scientific">Faecalibacterium langellae</name>
    <dbReference type="NCBI Taxonomy" id="3435293"/>
    <lineage>
        <taxon>Bacteria</taxon>
        <taxon>Bacillati</taxon>
        <taxon>Bacillota</taxon>
        <taxon>Clostridia</taxon>
        <taxon>Eubacteriales</taxon>
        <taxon>Oscillospiraceae</taxon>
        <taxon>Faecalibacterium</taxon>
    </lineage>
</organism>